<dbReference type="RefSeq" id="WP_115995266.1">
    <property type="nucleotide sequence ID" value="NZ_QRDY01000022.1"/>
</dbReference>
<evidence type="ECO:0000313" key="1">
    <source>
        <dbReference type="EMBL" id="RED54742.1"/>
    </source>
</evidence>
<reference evidence="1 2" key="1">
    <citation type="submission" date="2018-07" db="EMBL/GenBank/DDBJ databases">
        <title>Genomic Encyclopedia of Type Strains, Phase III (KMG-III): the genomes of soil and plant-associated and newly described type strains.</title>
        <authorList>
            <person name="Whitman W."/>
        </authorList>
    </citation>
    <scope>NUCLEOTIDE SEQUENCE [LARGE SCALE GENOMIC DNA]</scope>
    <source>
        <strain evidence="1 2">CECT 8236</strain>
    </source>
</reference>
<dbReference type="InterPro" id="IPR025144">
    <property type="entry name" value="DUF4085"/>
</dbReference>
<organism evidence="1 2">
    <name type="scientific">Cohnella lupini</name>
    <dbReference type="NCBI Taxonomy" id="1294267"/>
    <lineage>
        <taxon>Bacteria</taxon>
        <taxon>Bacillati</taxon>
        <taxon>Bacillota</taxon>
        <taxon>Bacilli</taxon>
        <taxon>Bacillales</taxon>
        <taxon>Paenibacillaceae</taxon>
        <taxon>Cohnella</taxon>
    </lineage>
</organism>
<dbReference type="Proteomes" id="UP000256869">
    <property type="component" value="Unassembled WGS sequence"/>
</dbReference>
<protein>
    <submittedName>
        <fullName evidence="1">Uncharacterized protein DUF4085</fullName>
    </submittedName>
</protein>
<comment type="caution">
    <text evidence="1">The sequence shown here is derived from an EMBL/GenBank/DDBJ whole genome shotgun (WGS) entry which is preliminary data.</text>
</comment>
<gene>
    <name evidence="1" type="ORF">DFP95_12267</name>
</gene>
<evidence type="ECO:0000313" key="2">
    <source>
        <dbReference type="Proteomes" id="UP000256869"/>
    </source>
</evidence>
<dbReference type="EMBL" id="QRDY01000022">
    <property type="protein sequence ID" value="RED54742.1"/>
    <property type="molecule type" value="Genomic_DNA"/>
</dbReference>
<name>A0A3D9HZ02_9BACL</name>
<sequence>MRYFTKEWYKEMQIRGFLVFPETKKDWDENVAWYKAEGRNFDKLCREELEYRKHDLLKFLPESFHSYILSGTINCQFPSAELREMAEQWRKEYDERNKLMRKEYRDNYISIKDSLHENVVQLYEKSLHDSRVRSLEMPSDDTFIMTLDCSGSYHYYTDVKLTFIGVKKLQHLDLRVGSLWLYDEVYSTEAGFDLHVLFDIPLGELIIGADNVLIEVLS</sequence>
<proteinExistence type="predicted"/>
<accession>A0A3D9HZ02</accession>
<keyword evidence="2" id="KW-1185">Reference proteome</keyword>
<dbReference type="Pfam" id="PF13315">
    <property type="entry name" value="DUF4085"/>
    <property type="match status" value="1"/>
</dbReference>
<dbReference type="OrthoDB" id="2563891at2"/>
<dbReference type="AlphaFoldDB" id="A0A3D9HZ02"/>